<keyword evidence="2" id="KW-0677">Repeat</keyword>
<dbReference type="SUPFAM" id="SSF117281">
    <property type="entry name" value="Kelch motif"/>
    <property type="match status" value="1"/>
</dbReference>
<evidence type="ECO:0000313" key="4">
    <source>
        <dbReference type="EMBL" id="KAF0044174.1"/>
    </source>
</evidence>
<dbReference type="Proteomes" id="UP000438429">
    <property type="component" value="Unassembled WGS sequence"/>
</dbReference>
<dbReference type="PANTHER" id="PTHR46228">
    <property type="entry name" value="KELCH DOMAIN-CONTAINING PROTEIN"/>
    <property type="match status" value="1"/>
</dbReference>
<evidence type="ECO:0000256" key="3">
    <source>
        <dbReference type="SAM" id="MobiDB-lite"/>
    </source>
</evidence>
<sequence>MRVSPRRCIDACMCSPRHTTHRRVSHVSVYSAANGHVNICSTLARSVSLRTGESGMAERMAEMEEEEDIGDPPAREDDNDSDRDEDDRLFAWMVNDDMDEDEEEEDEEVEEVEDEQPLDTEASESFELDTPAERSGHIAVVDRNVIFHIYRNMLYPPLSRTRMLKTTDSLTCIYREMKSGRTTWSQVYVGQPRARLEQSHSYLGPGDVDMESAHNLGVKVPTAVYPDKFSFVQQSYRLNDLYYIDLDTWEWHEMSVPQQCPVGRSWHSFTPVSSDHIFLFGGFTTERETLSDAWLYCVSKNEWKPFKHGHTQSPRLWHTACSGPDGEVFVFGGCANNLLSHHRAAHSNELLVFNVQPKSLVGFCMEAILQHSERLSSYWDCLPKPILLSLKQKMARVNTLGS</sequence>
<evidence type="ECO:0000313" key="5">
    <source>
        <dbReference type="Proteomes" id="UP000438429"/>
    </source>
</evidence>
<evidence type="ECO:0000256" key="2">
    <source>
        <dbReference type="ARBA" id="ARBA00022737"/>
    </source>
</evidence>
<keyword evidence="1" id="KW-0880">Kelch repeat</keyword>
<gene>
    <name evidence="4" type="ORF">F2P81_003332</name>
</gene>
<dbReference type="EMBL" id="VEVO01000003">
    <property type="protein sequence ID" value="KAF0044174.1"/>
    <property type="molecule type" value="Genomic_DNA"/>
</dbReference>
<reference evidence="4 5" key="1">
    <citation type="submission" date="2019-06" db="EMBL/GenBank/DDBJ databases">
        <title>Draft genomes of female and male turbot (Scophthalmus maximus).</title>
        <authorList>
            <person name="Xu H."/>
            <person name="Xu X.-W."/>
            <person name="Shao C."/>
            <person name="Chen S."/>
        </authorList>
    </citation>
    <scope>NUCLEOTIDE SEQUENCE [LARGE SCALE GENOMIC DNA]</scope>
    <source>
        <strain evidence="4">Ysfricsl-2016a</strain>
        <tissue evidence="4">Blood</tissue>
    </source>
</reference>
<protein>
    <recommendedName>
        <fullName evidence="6">Kelch domain-containing protein 2</fullName>
    </recommendedName>
</protein>
<evidence type="ECO:0008006" key="6">
    <source>
        <dbReference type="Google" id="ProtNLM"/>
    </source>
</evidence>
<feature type="region of interest" description="Disordered" evidence="3">
    <location>
        <begin position="99"/>
        <end position="131"/>
    </location>
</feature>
<proteinExistence type="predicted"/>
<dbReference type="AlphaFoldDB" id="A0A6A4TLT9"/>
<accession>A0A6A4TLT9</accession>
<feature type="compositionally biased region" description="Acidic residues" evidence="3">
    <location>
        <begin position="99"/>
        <end position="127"/>
    </location>
</feature>
<dbReference type="Gene3D" id="2.120.10.80">
    <property type="entry name" value="Kelch-type beta propeller"/>
    <property type="match status" value="1"/>
</dbReference>
<dbReference type="InterPro" id="IPR015915">
    <property type="entry name" value="Kelch-typ_b-propeller"/>
</dbReference>
<dbReference type="PANTHER" id="PTHR46228:SF3">
    <property type="entry name" value="KELCH DOMAIN-CONTAINING PROTEIN 2"/>
    <property type="match status" value="1"/>
</dbReference>
<comment type="caution">
    <text evidence="4">The sequence shown here is derived from an EMBL/GenBank/DDBJ whole genome shotgun (WGS) entry which is preliminary data.</text>
</comment>
<evidence type="ECO:0000256" key="1">
    <source>
        <dbReference type="ARBA" id="ARBA00022441"/>
    </source>
</evidence>
<name>A0A6A4TLT9_SCOMX</name>
<organism evidence="4 5">
    <name type="scientific">Scophthalmus maximus</name>
    <name type="common">Turbot</name>
    <name type="synonym">Psetta maxima</name>
    <dbReference type="NCBI Taxonomy" id="52904"/>
    <lineage>
        <taxon>Eukaryota</taxon>
        <taxon>Metazoa</taxon>
        <taxon>Chordata</taxon>
        <taxon>Craniata</taxon>
        <taxon>Vertebrata</taxon>
        <taxon>Euteleostomi</taxon>
        <taxon>Actinopterygii</taxon>
        <taxon>Neopterygii</taxon>
        <taxon>Teleostei</taxon>
        <taxon>Neoteleostei</taxon>
        <taxon>Acanthomorphata</taxon>
        <taxon>Carangaria</taxon>
        <taxon>Pleuronectiformes</taxon>
        <taxon>Pleuronectoidei</taxon>
        <taxon>Scophthalmidae</taxon>
        <taxon>Scophthalmus</taxon>
    </lineage>
</organism>
<feature type="region of interest" description="Disordered" evidence="3">
    <location>
        <begin position="52"/>
        <end position="85"/>
    </location>
</feature>
<dbReference type="Pfam" id="PF24681">
    <property type="entry name" value="Kelch_KLHDC2_KLHL20_DRC7"/>
    <property type="match status" value="1"/>
</dbReference>